<keyword evidence="10" id="KW-0472">Membrane</keyword>
<reference evidence="12 13" key="1">
    <citation type="journal article" date="2013" name="PLoS ONE">
        <title>Poles Apart: Arctic and Antarctic Octadecabacter strains Share High Genome Plasticity and a New Type of Xanthorhodopsin.</title>
        <authorList>
            <person name="Vollmers J."/>
            <person name="Voget S."/>
            <person name="Dietrich S."/>
            <person name="Gollnow K."/>
            <person name="Smits M."/>
            <person name="Meyer K."/>
            <person name="Brinkhoff T."/>
            <person name="Simon M."/>
            <person name="Daniel R."/>
        </authorList>
    </citation>
    <scope>NUCLEOTIDE SEQUENCE [LARGE SCALE GENOMIC DNA]</scope>
    <source>
        <strain evidence="12 13">238</strain>
    </source>
</reference>
<dbReference type="InterPro" id="IPR039901">
    <property type="entry name" value="Kdotransferase"/>
</dbReference>
<name>M9RFX6_9RHOB</name>
<organism evidence="12 13">
    <name type="scientific">Octadecabacter arcticus 238</name>
    <dbReference type="NCBI Taxonomy" id="391616"/>
    <lineage>
        <taxon>Bacteria</taxon>
        <taxon>Pseudomonadati</taxon>
        <taxon>Pseudomonadota</taxon>
        <taxon>Alphaproteobacteria</taxon>
        <taxon>Rhodobacterales</taxon>
        <taxon>Roseobacteraceae</taxon>
        <taxon>Octadecabacter</taxon>
    </lineage>
</organism>
<dbReference type="Pfam" id="PF04413">
    <property type="entry name" value="Glycos_transf_N"/>
    <property type="match status" value="1"/>
</dbReference>
<evidence type="ECO:0000259" key="11">
    <source>
        <dbReference type="Pfam" id="PF04413"/>
    </source>
</evidence>
<keyword evidence="13" id="KW-1185">Reference proteome</keyword>
<evidence type="ECO:0000256" key="6">
    <source>
        <dbReference type="ARBA" id="ARBA00031445"/>
    </source>
</evidence>
<keyword evidence="10" id="KW-0448">Lipopolysaccharide biosynthesis</keyword>
<protein>
    <recommendedName>
        <fullName evidence="4 10">3-deoxy-D-manno-octulosonic acid transferase</fullName>
        <shortName evidence="10">Kdo transferase</shortName>
        <ecNumber evidence="3 10">2.4.99.12</ecNumber>
    </recommendedName>
    <alternativeName>
        <fullName evidence="6 10">Lipid IV(A) 3-deoxy-D-manno-octulosonic acid transferase</fullName>
    </alternativeName>
</protein>
<evidence type="ECO:0000256" key="3">
    <source>
        <dbReference type="ARBA" id="ARBA00012621"/>
    </source>
</evidence>
<dbReference type="AlphaFoldDB" id="M9RFX6"/>
<evidence type="ECO:0000256" key="1">
    <source>
        <dbReference type="ARBA" id="ARBA00003394"/>
    </source>
</evidence>
<evidence type="ECO:0000256" key="7">
    <source>
        <dbReference type="ARBA" id="ARBA00049183"/>
    </source>
</evidence>
<dbReference type="HOGENOM" id="CLU_036146_1_1_5"/>
<evidence type="ECO:0000256" key="8">
    <source>
        <dbReference type="PIRSR" id="PIRSR639901-1"/>
    </source>
</evidence>
<evidence type="ECO:0000256" key="10">
    <source>
        <dbReference type="RuleBase" id="RU365103"/>
    </source>
</evidence>
<evidence type="ECO:0000256" key="9">
    <source>
        <dbReference type="PIRSR" id="PIRSR639901-2"/>
    </source>
</evidence>
<comment type="function">
    <text evidence="1 10">Involved in lipopolysaccharide (LPS) biosynthesis. Catalyzes the transfer of 3-deoxy-D-manno-octulosonate (Kdo) residue(s) from CMP-Kdo to lipid IV(A), the tetraacyldisaccharide-1,4'-bisphosphate precursor of lipid A.</text>
</comment>
<accession>M9RFX6</accession>
<dbReference type="UniPathway" id="UPA00958"/>
<keyword evidence="10" id="KW-1003">Cell membrane</keyword>
<dbReference type="RefSeq" id="WP_015494305.1">
    <property type="nucleotide sequence ID" value="NC_020908.1"/>
</dbReference>
<feature type="site" description="Transition state stabilizer" evidence="9">
    <location>
        <position position="205"/>
    </location>
</feature>
<evidence type="ECO:0000256" key="4">
    <source>
        <dbReference type="ARBA" id="ARBA00019077"/>
    </source>
</evidence>
<comment type="subcellular location">
    <subcellularLocation>
        <location evidence="10">Cell membrane</location>
    </subcellularLocation>
</comment>
<comment type="catalytic activity">
    <reaction evidence="7 10">
        <text>lipid IVA (E. coli) + CMP-3-deoxy-beta-D-manno-octulosonate = alpha-Kdo-(2-&gt;6)-lipid IVA (E. coli) + CMP + H(+)</text>
        <dbReference type="Rhea" id="RHEA:28066"/>
        <dbReference type="ChEBI" id="CHEBI:15378"/>
        <dbReference type="ChEBI" id="CHEBI:58603"/>
        <dbReference type="ChEBI" id="CHEBI:60364"/>
        <dbReference type="ChEBI" id="CHEBI:60377"/>
        <dbReference type="ChEBI" id="CHEBI:85987"/>
        <dbReference type="EC" id="2.4.99.12"/>
    </reaction>
</comment>
<evidence type="ECO:0000256" key="5">
    <source>
        <dbReference type="ARBA" id="ARBA00022679"/>
    </source>
</evidence>
<dbReference type="Proteomes" id="UP000004688">
    <property type="component" value="Chromosome"/>
</dbReference>
<feature type="site" description="Transition state stabilizer" evidence="9">
    <location>
        <position position="127"/>
    </location>
</feature>
<dbReference type="InterPro" id="IPR038107">
    <property type="entry name" value="Glycos_transf_N_sf"/>
</dbReference>
<dbReference type="InterPro" id="IPR007507">
    <property type="entry name" value="Glycos_transf_N"/>
</dbReference>
<dbReference type="GO" id="GO:0009244">
    <property type="term" value="P:lipopolysaccharide core region biosynthetic process"/>
    <property type="evidence" value="ECO:0007669"/>
    <property type="project" value="UniProtKB-UniRule"/>
</dbReference>
<dbReference type="GO" id="GO:0005886">
    <property type="term" value="C:plasma membrane"/>
    <property type="evidence" value="ECO:0007669"/>
    <property type="project" value="UniProtKB-SubCell"/>
</dbReference>
<dbReference type="KEGG" id="oar:OA238_c08720"/>
<sequence length="409" mass="44107">MYLALSHVTAPVFSRIQRKALKVGKEDPARMAERWGRADRPRPDGPLVWFHAASVGETQSILPLVSVLLEARKDVTVLITSTTRTSAALLADTLPPRVVHQMVPYDTVKASRAFLQHWQPDVAIWIESELWPRMLREAGARAIPRLYLNARVSRRTARRWARFSGSARAVLSNFDMINVQEAATFDALSAIGVSGSKVVLTGSLKKDRAPLDCDEKELTRLRATIGDRPVWCAASTHSGEENIVLAAHQSHAGLLILVPRHPDRAGAIADLCLSAGFMTARRSSGDKIAPDTRVYIADTMGELGLWYRLASVSFVGGSLAPVGGHNPYEAAQLGSAILHGSNVANFASIYDDLDQVGGAKTVNDAMTLGDAVNLHDAAHKDMAVAATTVLNDGAGATDAALKVILQYLN</sequence>
<feature type="active site" description="Proton acceptor" evidence="8">
    <location>
        <position position="57"/>
    </location>
</feature>
<dbReference type="STRING" id="391616.OA238_c08720"/>
<keyword evidence="5 10" id="KW-0808">Transferase</keyword>
<dbReference type="eggNOG" id="COG1519">
    <property type="taxonomic scope" value="Bacteria"/>
</dbReference>
<comment type="pathway">
    <text evidence="2 10">Bacterial outer membrane biogenesis; LPS core biosynthesis.</text>
</comment>
<evidence type="ECO:0000313" key="13">
    <source>
        <dbReference type="Proteomes" id="UP000004688"/>
    </source>
</evidence>
<dbReference type="Gene3D" id="3.40.50.11720">
    <property type="entry name" value="3-Deoxy-D-manno-octulosonic-acid transferase, N-terminal domain"/>
    <property type="match status" value="1"/>
</dbReference>
<gene>
    <name evidence="12" type="ORF">OA238_c08720</name>
</gene>
<evidence type="ECO:0000256" key="2">
    <source>
        <dbReference type="ARBA" id="ARBA00004713"/>
    </source>
</evidence>
<proteinExistence type="inferred from homology"/>
<feature type="domain" description="3-deoxy-D-manno-octulosonic-acid transferase N-terminal" evidence="11">
    <location>
        <begin position="30"/>
        <end position="207"/>
    </location>
</feature>
<dbReference type="GO" id="GO:0009245">
    <property type="term" value="P:lipid A biosynthetic process"/>
    <property type="evidence" value="ECO:0007669"/>
    <property type="project" value="TreeGrafter"/>
</dbReference>
<dbReference type="GO" id="GO:0043842">
    <property type="term" value="F:Kdo transferase activity"/>
    <property type="evidence" value="ECO:0007669"/>
    <property type="project" value="UniProtKB-EC"/>
</dbReference>
<dbReference type="EC" id="2.4.99.12" evidence="3 10"/>
<comment type="similarity">
    <text evidence="10">Belongs to the glycosyltransferase group 1 family.</text>
</comment>
<dbReference type="EMBL" id="CP003742">
    <property type="protein sequence ID" value="AGI71082.1"/>
    <property type="molecule type" value="Genomic_DNA"/>
</dbReference>
<dbReference type="Gene3D" id="3.40.50.2000">
    <property type="entry name" value="Glycogen Phosphorylase B"/>
    <property type="match status" value="1"/>
</dbReference>
<dbReference type="PANTHER" id="PTHR42755">
    <property type="entry name" value="3-DEOXY-MANNO-OCTULOSONATE CYTIDYLYLTRANSFERASE"/>
    <property type="match status" value="1"/>
</dbReference>
<evidence type="ECO:0000313" key="12">
    <source>
        <dbReference type="EMBL" id="AGI71082.1"/>
    </source>
</evidence>
<dbReference type="PANTHER" id="PTHR42755:SF1">
    <property type="entry name" value="3-DEOXY-D-MANNO-OCTULOSONIC ACID TRANSFERASE, MITOCHONDRIAL-RELATED"/>
    <property type="match status" value="1"/>
</dbReference>